<feature type="binding site" evidence="7">
    <location>
        <position position="358"/>
    </location>
    <ligand>
        <name>Mg(2+)</name>
        <dbReference type="ChEBI" id="CHEBI:18420"/>
        <label>1</label>
    </ligand>
</feature>
<evidence type="ECO:0000256" key="11">
    <source>
        <dbReference type="RuleBase" id="RU000387"/>
    </source>
</evidence>
<feature type="binding site" evidence="7">
    <location>
        <position position="133"/>
    </location>
    <ligand>
        <name>Mg(2+)</name>
        <dbReference type="ChEBI" id="CHEBI:18420"/>
        <label>1</label>
    </ligand>
</feature>
<feature type="binding site" evidence="5">
    <location>
        <position position="340"/>
    </location>
    <ligand>
        <name>L-glutamate</name>
        <dbReference type="ChEBI" id="CHEBI:29985"/>
    </ligand>
</feature>
<gene>
    <name evidence="15" type="ORF">SAMN05421779_101179</name>
</gene>
<feature type="domain" description="GS catalytic" evidence="14">
    <location>
        <begin position="106"/>
        <end position="469"/>
    </location>
</feature>
<feature type="binding site" evidence="5">
    <location>
        <position position="360"/>
    </location>
    <ligand>
        <name>L-glutamate</name>
        <dbReference type="ChEBI" id="CHEBI:29985"/>
    </ligand>
</feature>
<feature type="binding site" evidence="7">
    <location>
        <position position="270"/>
    </location>
    <ligand>
        <name>Mg(2+)</name>
        <dbReference type="ChEBI" id="CHEBI:18420"/>
        <label>1</label>
    </ligand>
</feature>
<evidence type="ECO:0000256" key="8">
    <source>
        <dbReference type="PIRSR" id="PIRSR604809-50"/>
    </source>
</evidence>
<dbReference type="SUPFAM" id="SSF55931">
    <property type="entry name" value="Glutamine synthetase/guanido kinase"/>
    <property type="match status" value="1"/>
</dbReference>
<keyword evidence="12" id="KW-0436">Ligase</keyword>
<feature type="modified residue" description="O-AMP-tyrosine" evidence="8">
    <location>
        <position position="398"/>
    </location>
</feature>
<dbReference type="SMART" id="SM01230">
    <property type="entry name" value="Gln-synt_C"/>
    <property type="match status" value="1"/>
</dbReference>
<comment type="subunit">
    <text evidence="3">Oligomer of 12 subunits arranged in the form of two hexameric ring.</text>
</comment>
<dbReference type="STRING" id="80876.SAMN05421779_101179"/>
<protein>
    <recommendedName>
        <fullName evidence="12">Glutamine synthetase</fullName>
        <ecNumber evidence="12">6.3.1.2</ecNumber>
    </recommendedName>
</protein>
<dbReference type="EC" id="6.3.1.2" evidence="12"/>
<dbReference type="GO" id="GO:0005737">
    <property type="term" value="C:cytoplasm"/>
    <property type="evidence" value="ECO:0007669"/>
    <property type="project" value="UniProtKB-SubCell"/>
</dbReference>
<dbReference type="RefSeq" id="WP_076398114.1">
    <property type="nucleotide sequence ID" value="NZ_FTOA01000001.1"/>
</dbReference>
<comment type="function">
    <text evidence="1">Catalyzes the ATP-dependent biosynthesis of glutamine from glutamate and ammonia.</text>
</comment>
<proteinExistence type="inferred from homology"/>
<feature type="binding site" evidence="5">
    <location>
        <begin position="265"/>
        <end position="266"/>
    </location>
    <ligand>
        <name>L-glutamate</name>
        <dbReference type="ChEBI" id="CHEBI:29985"/>
    </ligand>
</feature>
<sequence>MSDVKKVLEMIKENDVKYVDFRFTDPRGKWQHTAQHVSTVDEDLLTEGIMFDGSSIAGWKAINESDMILMPDLSTAVMDPFTAQPQLILFCDIVEPSTGLPYDRDPRSIAKKALTYMDGAGIGDVAYFGPEAEFFVFDDVRYNVSMNKVSFELDSEDAPWVTDKAFEEGNFAHRPGIKGGYFPVPPVDSGTDLRAEMVSVMLEMGLPMEKHHHEVASSQHELGSKFGTLIQAADWMQIYKYCVHMVAHSYGKTATFMPKPLAGDNGSGMHVHQSIWKDGKPLFAGSGYADLSETALYYIGGIIKHAKALNAFTNPSTNSYKRLIPGFEAPVLLAYSARNRSASCRIPYVASPKGKRVEVRFPDPTANPYLAFTAMLMAGLDGIQNKIHPGDPMDKNLYDLPAEELAQVPTVCASLREALEAVKADSDFLKKGDVFTEEFIDAYCELKWEEVYAYEHTPHPIEYKMYYSC</sequence>
<keyword evidence="11" id="KW-0963">Cytoplasm</keyword>
<dbReference type="PANTHER" id="PTHR43407">
    <property type="entry name" value="GLUTAMINE SYNTHETASE"/>
    <property type="match status" value="1"/>
</dbReference>
<evidence type="ECO:0000256" key="10">
    <source>
        <dbReference type="RuleBase" id="RU000384"/>
    </source>
</evidence>
<dbReference type="GO" id="GO:0019740">
    <property type="term" value="P:nitrogen utilization"/>
    <property type="evidence" value="ECO:0007669"/>
    <property type="project" value="TreeGrafter"/>
</dbReference>
<feature type="binding site" evidence="6">
    <location>
        <begin position="272"/>
        <end position="274"/>
    </location>
    <ligand>
        <name>ATP</name>
        <dbReference type="ChEBI" id="CHEBI:30616"/>
    </ligand>
</feature>
<evidence type="ECO:0000313" key="16">
    <source>
        <dbReference type="Proteomes" id="UP000185678"/>
    </source>
</evidence>
<dbReference type="AlphaFoldDB" id="A0A1N7IJ63"/>
<dbReference type="InterPro" id="IPR027303">
    <property type="entry name" value="Gln_synth_gly_rich_site"/>
</dbReference>
<comment type="similarity">
    <text evidence="2 9 10">Belongs to the glutamine synthetase family.</text>
</comment>
<dbReference type="OrthoDB" id="9807095at2"/>
<name>A0A1N7IJ63_9PROT</name>
<dbReference type="PROSITE" id="PS00180">
    <property type="entry name" value="GLNA_1"/>
    <property type="match status" value="1"/>
</dbReference>
<evidence type="ECO:0000259" key="14">
    <source>
        <dbReference type="PROSITE" id="PS51987"/>
    </source>
</evidence>
<feature type="binding site" evidence="6">
    <location>
        <position position="353"/>
    </location>
    <ligand>
        <name>ATP</name>
        <dbReference type="ChEBI" id="CHEBI:30616"/>
    </ligand>
</feature>
<evidence type="ECO:0000256" key="1">
    <source>
        <dbReference type="ARBA" id="ARBA00003117"/>
    </source>
</evidence>
<dbReference type="InterPro" id="IPR004809">
    <property type="entry name" value="Gln_synth_I"/>
</dbReference>
<organism evidence="15 16">
    <name type="scientific">Insolitispirillum peregrinum</name>
    <dbReference type="NCBI Taxonomy" id="80876"/>
    <lineage>
        <taxon>Bacteria</taxon>
        <taxon>Pseudomonadati</taxon>
        <taxon>Pseudomonadota</taxon>
        <taxon>Alphaproteobacteria</taxon>
        <taxon>Rhodospirillales</taxon>
        <taxon>Novispirillaceae</taxon>
        <taxon>Insolitispirillum</taxon>
    </lineage>
</organism>
<evidence type="ECO:0000256" key="7">
    <source>
        <dbReference type="PIRSR" id="PIRSR604809-3"/>
    </source>
</evidence>
<feature type="binding site" evidence="5">
    <location>
        <position position="328"/>
    </location>
    <ligand>
        <name>L-glutamate</name>
        <dbReference type="ChEBI" id="CHEBI:29985"/>
    </ligand>
</feature>
<keyword evidence="16" id="KW-1185">Reference proteome</keyword>
<feature type="binding site" evidence="6">
    <location>
        <position position="340"/>
    </location>
    <ligand>
        <name>ATP</name>
        <dbReference type="ChEBI" id="CHEBI:30616"/>
    </ligand>
</feature>
<dbReference type="PROSITE" id="PS51986">
    <property type="entry name" value="GS_BETA_GRASP"/>
    <property type="match status" value="1"/>
</dbReference>
<feature type="binding site" evidence="6">
    <location>
        <position position="209"/>
    </location>
    <ligand>
        <name>ATP</name>
        <dbReference type="ChEBI" id="CHEBI:30616"/>
    </ligand>
</feature>
<dbReference type="PANTHER" id="PTHR43407:SF2">
    <property type="entry name" value="GLUTAMINE SYNTHETASE"/>
    <property type="match status" value="1"/>
</dbReference>
<feature type="domain" description="GS beta-grasp" evidence="13">
    <location>
        <begin position="14"/>
        <end position="98"/>
    </location>
</feature>
<dbReference type="InterPro" id="IPR027302">
    <property type="entry name" value="Gln_synth_N_conserv_site"/>
</dbReference>
<dbReference type="Pfam" id="PF03951">
    <property type="entry name" value="Gln-synt_N"/>
    <property type="match status" value="1"/>
</dbReference>
<comment type="subunit">
    <text evidence="11">Oligomer of 12 subunits arranged in the form of two hexagons.</text>
</comment>
<dbReference type="InterPro" id="IPR001637">
    <property type="entry name" value="Gln_synth_I_adenylation_site"/>
</dbReference>
<comment type="cofactor">
    <cofactor evidence="7">
        <name>Mg(2+)</name>
        <dbReference type="ChEBI" id="CHEBI:18420"/>
    </cofactor>
    <text evidence="7">Binds 2 Mg(2+) ions per subunit.</text>
</comment>
<dbReference type="EMBL" id="FTOA01000001">
    <property type="protein sequence ID" value="SIS37036.1"/>
    <property type="molecule type" value="Genomic_DNA"/>
</dbReference>
<feature type="binding site" evidence="5">
    <location>
        <position position="322"/>
    </location>
    <ligand>
        <name>L-glutamate</name>
        <dbReference type="ChEBI" id="CHEBI:29985"/>
    </ligand>
</feature>
<accession>A0A1N7IJ63</accession>
<keyword evidence="8" id="KW-0597">Phosphoprotein</keyword>
<evidence type="ECO:0000256" key="2">
    <source>
        <dbReference type="ARBA" id="ARBA00009897"/>
    </source>
</evidence>
<dbReference type="Gene3D" id="3.30.590.10">
    <property type="entry name" value="Glutamine synthetase/guanido kinase, catalytic domain"/>
    <property type="match status" value="1"/>
</dbReference>
<keyword evidence="7" id="KW-0460">Magnesium</keyword>
<keyword evidence="4" id="KW-0535">Nitrogen fixation</keyword>
<dbReference type="FunFam" id="3.30.590.10:FF:000001">
    <property type="entry name" value="Glutamine synthetase"/>
    <property type="match status" value="1"/>
</dbReference>
<dbReference type="InterPro" id="IPR008147">
    <property type="entry name" value="Gln_synt_N"/>
</dbReference>
<dbReference type="PROSITE" id="PS51987">
    <property type="entry name" value="GS_CATALYTIC"/>
    <property type="match status" value="1"/>
</dbReference>
<dbReference type="GO" id="GO:0046872">
    <property type="term" value="F:metal ion binding"/>
    <property type="evidence" value="ECO:0007669"/>
    <property type="project" value="UniProtKB-KW"/>
</dbReference>
<dbReference type="FunFam" id="3.10.20.70:FF:000001">
    <property type="entry name" value="Glutamine synthetase"/>
    <property type="match status" value="1"/>
</dbReference>
<evidence type="ECO:0000256" key="3">
    <source>
        <dbReference type="ARBA" id="ARBA00011258"/>
    </source>
</evidence>
<dbReference type="InterPro" id="IPR036651">
    <property type="entry name" value="Gln_synt_N_sf"/>
</dbReference>
<dbReference type="InterPro" id="IPR014746">
    <property type="entry name" value="Gln_synth/guanido_kin_cat_dom"/>
</dbReference>
<evidence type="ECO:0000256" key="5">
    <source>
        <dbReference type="PIRSR" id="PIRSR604809-1"/>
    </source>
</evidence>
<comment type="subcellular location">
    <subcellularLocation>
        <location evidence="11">Cytoplasm</location>
    </subcellularLocation>
</comment>
<evidence type="ECO:0000256" key="12">
    <source>
        <dbReference type="RuleBase" id="RU004356"/>
    </source>
</evidence>
<reference evidence="15 16" key="1">
    <citation type="submission" date="2017-01" db="EMBL/GenBank/DDBJ databases">
        <authorList>
            <person name="Mah S.A."/>
            <person name="Swanson W.J."/>
            <person name="Moy G.W."/>
            <person name="Vacquier V.D."/>
        </authorList>
    </citation>
    <scope>NUCLEOTIDE SEQUENCE [LARGE SCALE GENOMIC DNA]</scope>
    <source>
        <strain evidence="15 16">DSM 11589</strain>
    </source>
</reference>
<comment type="catalytic activity">
    <reaction evidence="12">
        <text>L-glutamate + NH4(+) + ATP = L-glutamine + ADP + phosphate + H(+)</text>
        <dbReference type="Rhea" id="RHEA:16169"/>
        <dbReference type="ChEBI" id="CHEBI:15378"/>
        <dbReference type="ChEBI" id="CHEBI:28938"/>
        <dbReference type="ChEBI" id="CHEBI:29985"/>
        <dbReference type="ChEBI" id="CHEBI:30616"/>
        <dbReference type="ChEBI" id="CHEBI:43474"/>
        <dbReference type="ChEBI" id="CHEBI:58359"/>
        <dbReference type="ChEBI" id="CHEBI:456216"/>
        <dbReference type="EC" id="6.3.1.2"/>
    </reaction>
</comment>
<dbReference type="Proteomes" id="UP000185678">
    <property type="component" value="Unassembled WGS sequence"/>
</dbReference>
<feature type="binding site" evidence="7">
    <location>
        <position position="131"/>
    </location>
    <ligand>
        <name>Mg(2+)</name>
        <dbReference type="ChEBI" id="CHEBI:18420"/>
        <label>1</label>
    </ligand>
</feature>
<keyword evidence="6 12" id="KW-0547">Nucleotide-binding</keyword>
<dbReference type="PROSITE" id="PS00181">
    <property type="entry name" value="GLNA_ATP"/>
    <property type="match status" value="1"/>
</dbReference>
<evidence type="ECO:0000256" key="4">
    <source>
        <dbReference type="ARBA" id="ARBA00023231"/>
    </source>
</evidence>
<dbReference type="NCBIfam" id="TIGR00653">
    <property type="entry name" value="GlnA"/>
    <property type="match status" value="1"/>
</dbReference>
<dbReference type="GO" id="GO:0005524">
    <property type="term" value="F:ATP binding"/>
    <property type="evidence" value="ECO:0007669"/>
    <property type="project" value="UniProtKB-KW"/>
</dbReference>
<dbReference type="SUPFAM" id="SSF54368">
    <property type="entry name" value="Glutamine synthetase, N-terminal domain"/>
    <property type="match status" value="1"/>
</dbReference>
<keyword evidence="6 12" id="KW-0067">ATP-binding</keyword>
<feature type="binding site" evidence="7">
    <location>
        <position position="221"/>
    </location>
    <ligand>
        <name>Mg(2+)</name>
        <dbReference type="ChEBI" id="CHEBI:18420"/>
        <label>1</label>
    </ligand>
</feature>
<dbReference type="Gene3D" id="3.10.20.70">
    <property type="entry name" value="Glutamine synthetase, N-terminal domain"/>
    <property type="match status" value="1"/>
</dbReference>
<keyword evidence="7" id="KW-0479">Metal-binding</keyword>
<dbReference type="GO" id="GO:0016020">
    <property type="term" value="C:membrane"/>
    <property type="evidence" value="ECO:0007669"/>
    <property type="project" value="TreeGrafter"/>
</dbReference>
<dbReference type="Pfam" id="PF00120">
    <property type="entry name" value="Gln-synt_C"/>
    <property type="match status" value="1"/>
</dbReference>
<dbReference type="PROSITE" id="PS00182">
    <property type="entry name" value="GLNA_ADENYLATION"/>
    <property type="match status" value="1"/>
</dbReference>
<evidence type="ECO:0000256" key="6">
    <source>
        <dbReference type="PIRSR" id="PIRSR604809-2"/>
    </source>
</evidence>
<dbReference type="GO" id="GO:0006542">
    <property type="term" value="P:glutamine biosynthetic process"/>
    <property type="evidence" value="ECO:0007669"/>
    <property type="project" value="InterPro"/>
</dbReference>
<evidence type="ECO:0000259" key="13">
    <source>
        <dbReference type="PROSITE" id="PS51986"/>
    </source>
</evidence>
<evidence type="ECO:0000313" key="15">
    <source>
        <dbReference type="EMBL" id="SIS37036.1"/>
    </source>
</evidence>
<dbReference type="GO" id="GO:0004356">
    <property type="term" value="F:glutamine synthetase activity"/>
    <property type="evidence" value="ECO:0007669"/>
    <property type="project" value="UniProtKB-EC"/>
</dbReference>
<evidence type="ECO:0000256" key="9">
    <source>
        <dbReference type="PROSITE-ProRule" id="PRU01330"/>
    </source>
</evidence>
<dbReference type="InterPro" id="IPR008146">
    <property type="entry name" value="Gln_synth_cat_dom"/>
</dbReference>
<feature type="binding site" evidence="7">
    <location>
        <position position="214"/>
    </location>
    <ligand>
        <name>Mg(2+)</name>
        <dbReference type="ChEBI" id="CHEBI:18420"/>
        <label>1</label>
    </ligand>
</feature>